<sequence>MAGSNTRIGKELAQILFSKNAKVYAAAHSEDKANDAIKKIRQAYLNSVKKLTLLTLNLSYLTTIKSSAESFLSKENKLHVIFNNAGVMTPPECSKTPQGYKLQLDVNSISPFLFTNY</sequence>
<dbReference type="Pfam" id="PF00106">
    <property type="entry name" value="adh_short"/>
    <property type="match status" value="1"/>
</dbReference>
<name>A0A1J9PUL5_9EURO</name>
<dbReference type="InterPro" id="IPR002347">
    <property type="entry name" value="SDR_fam"/>
</dbReference>
<keyword evidence="2" id="KW-0560">Oxidoreductase</keyword>
<dbReference type="InterPro" id="IPR036291">
    <property type="entry name" value="NAD(P)-bd_dom_sf"/>
</dbReference>
<evidence type="ECO:0000313" key="4">
    <source>
        <dbReference type="Proteomes" id="UP000182235"/>
    </source>
</evidence>
<gene>
    <name evidence="3" type="ORF">AJ78_00152</name>
</gene>
<dbReference type="AlphaFoldDB" id="A0A1J9PUL5"/>
<proteinExistence type="inferred from homology"/>
<evidence type="ECO:0000256" key="1">
    <source>
        <dbReference type="ARBA" id="ARBA00006484"/>
    </source>
</evidence>
<dbReference type="STRING" id="1447872.A0A1J9PUL5"/>
<reference evidence="3 4" key="1">
    <citation type="submission" date="2015-07" db="EMBL/GenBank/DDBJ databases">
        <title>Emmonsia species relationships and genome sequence.</title>
        <authorList>
            <consortium name="The Broad Institute Genomics Platform"/>
            <person name="Cuomo C.A."/>
            <person name="Munoz J.F."/>
            <person name="Imamovic A."/>
            <person name="Priest M.E."/>
            <person name="Young S."/>
            <person name="Clay O.K."/>
            <person name="McEwen J.G."/>
        </authorList>
    </citation>
    <scope>NUCLEOTIDE SEQUENCE [LARGE SCALE GENOMIC DNA]</scope>
    <source>
        <strain evidence="3 4">UAMH 9510</strain>
    </source>
</reference>
<comment type="similarity">
    <text evidence="1">Belongs to the short-chain dehydrogenases/reductases (SDR) family.</text>
</comment>
<dbReference type="Gene3D" id="3.40.50.720">
    <property type="entry name" value="NAD(P)-binding Rossmann-like Domain"/>
    <property type="match status" value="1"/>
</dbReference>
<keyword evidence="4" id="KW-1185">Reference proteome</keyword>
<dbReference type="PANTHER" id="PTHR43157">
    <property type="entry name" value="PHOSPHATIDYLINOSITOL-GLYCAN BIOSYNTHESIS CLASS F PROTEIN-RELATED"/>
    <property type="match status" value="1"/>
</dbReference>
<dbReference type="EMBL" id="LGRN01000002">
    <property type="protein sequence ID" value="OJD19958.1"/>
    <property type="molecule type" value="Genomic_DNA"/>
</dbReference>
<dbReference type="Proteomes" id="UP000182235">
    <property type="component" value="Unassembled WGS sequence"/>
</dbReference>
<dbReference type="SUPFAM" id="SSF51735">
    <property type="entry name" value="NAD(P)-binding Rossmann-fold domains"/>
    <property type="match status" value="1"/>
</dbReference>
<comment type="caution">
    <text evidence="3">The sequence shown here is derived from an EMBL/GenBank/DDBJ whole genome shotgun (WGS) entry which is preliminary data.</text>
</comment>
<evidence type="ECO:0000256" key="2">
    <source>
        <dbReference type="ARBA" id="ARBA00023002"/>
    </source>
</evidence>
<organism evidence="3 4">
    <name type="scientific">Emergomyces pasteurianus Ep9510</name>
    <dbReference type="NCBI Taxonomy" id="1447872"/>
    <lineage>
        <taxon>Eukaryota</taxon>
        <taxon>Fungi</taxon>
        <taxon>Dikarya</taxon>
        <taxon>Ascomycota</taxon>
        <taxon>Pezizomycotina</taxon>
        <taxon>Eurotiomycetes</taxon>
        <taxon>Eurotiomycetidae</taxon>
        <taxon>Onygenales</taxon>
        <taxon>Ajellomycetaceae</taxon>
        <taxon>Emergomyces</taxon>
    </lineage>
</organism>
<accession>A0A1J9PUL5</accession>
<protein>
    <recommendedName>
        <fullName evidence="5">NAD(P)-binding protein</fullName>
    </recommendedName>
</protein>
<dbReference type="GO" id="GO:0016491">
    <property type="term" value="F:oxidoreductase activity"/>
    <property type="evidence" value="ECO:0007669"/>
    <property type="project" value="UniProtKB-KW"/>
</dbReference>
<evidence type="ECO:0000313" key="3">
    <source>
        <dbReference type="EMBL" id="OJD19958.1"/>
    </source>
</evidence>
<dbReference type="PANTHER" id="PTHR43157:SF31">
    <property type="entry name" value="PHOSPHATIDYLINOSITOL-GLYCAN BIOSYNTHESIS CLASS F PROTEIN"/>
    <property type="match status" value="1"/>
</dbReference>
<dbReference type="OrthoDB" id="191139at2759"/>
<dbReference type="VEuPathDB" id="FungiDB:AJ78_00152"/>
<evidence type="ECO:0008006" key="5">
    <source>
        <dbReference type="Google" id="ProtNLM"/>
    </source>
</evidence>